<dbReference type="RefSeq" id="XP_018275854.1">
    <property type="nucleotide sequence ID" value="XM_018424329.1"/>
</dbReference>
<evidence type="ECO:0000313" key="1">
    <source>
        <dbReference type="EMBL" id="KLT39363.1"/>
    </source>
</evidence>
<dbReference type="AlphaFoldDB" id="A0A0J0XE86"/>
<organism evidence="1 2">
    <name type="scientific">Cutaneotrichosporon oleaginosum</name>
    <dbReference type="NCBI Taxonomy" id="879819"/>
    <lineage>
        <taxon>Eukaryota</taxon>
        <taxon>Fungi</taxon>
        <taxon>Dikarya</taxon>
        <taxon>Basidiomycota</taxon>
        <taxon>Agaricomycotina</taxon>
        <taxon>Tremellomycetes</taxon>
        <taxon>Trichosporonales</taxon>
        <taxon>Trichosporonaceae</taxon>
        <taxon>Cutaneotrichosporon</taxon>
    </lineage>
</organism>
<name>A0A0J0XE86_9TREE</name>
<dbReference type="EMBL" id="KQ087261">
    <property type="protein sequence ID" value="KLT39363.1"/>
    <property type="molecule type" value="Genomic_DNA"/>
</dbReference>
<evidence type="ECO:0000313" key="2">
    <source>
        <dbReference type="Proteomes" id="UP000053611"/>
    </source>
</evidence>
<sequence length="56" mass="5698">MKDTGPANRLGIVLWRRGEGGSASLWSTGEGGSVSLCSTGEGGSAVSSSLMLENQR</sequence>
<gene>
    <name evidence="1" type="ORF">CC85DRAFT_288616</name>
</gene>
<dbReference type="Proteomes" id="UP000053611">
    <property type="component" value="Unassembled WGS sequence"/>
</dbReference>
<protein>
    <submittedName>
        <fullName evidence="1">Uncharacterized protein</fullName>
    </submittedName>
</protein>
<reference evidence="1 2" key="1">
    <citation type="submission" date="2015-03" db="EMBL/GenBank/DDBJ databases">
        <title>Genomics and transcriptomics of the oil-accumulating basidiomycete yeast T. oleaginosus allow insights into substrate utilization and the diverse evolutionary trajectories of mating systems in fungi.</title>
        <authorList>
            <consortium name="DOE Joint Genome Institute"/>
            <person name="Kourist R."/>
            <person name="Kracht O."/>
            <person name="Bracharz F."/>
            <person name="Lipzen A."/>
            <person name="Nolan M."/>
            <person name="Ohm R."/>
            <person name="Grigoriev I."/>
            <person name="Sun S."/>
            <person name="Heitman J."/>
            <person name="Bruck T."/>
            <person name="Nowrousian M."/>
        </authorList>
    </citation>
    <scope>NUCLEOTIDE SEQUENCE [LARGE SCALE GENOMIC DNA]</scope>
    <source>
        <strain evidence="1 2">IBC0246</strain>
    </source>
</reference>
<keyword evidence="2" id="KW-1185">Reference proteome</keyword>
<accession>A0A0J0XE86</accession>
<dbReference type="GeneID" id="28984932"/>
<proteinExistence type="predicted"/>